<evidence type="ECO:0000256" key="3">
    <source>
        <dbReference type="ARBA" id="ARBA00022946"/>
    </source>
</evidence>
<evidence type="ECO:0000256" key="8">
    <source>
        <dbReference type="SAM" id="MobiDB-lite"/>
    </source>
</evidence>
<evidence type="ECO:0000256" key="6">
    <source>
        <dbReference type="ARBA" id="ARBA00023274"/>
    </source>
</evidence>
<reference evidence="9 10" key="1">
    <citation type="journal article" date="2015" name="Genome Biol. Evol.">
        <title>Comparative Genomics of a Bacterivorous Green Alga Reveals Evolutionary Causalities and Consequences of Phago-Mixotrophic Mode of Nutrition.</title>
        <authorList>
            <person name="Burns J.A."/>
            <person name="Paasch A."/>
            <person name="Narechania A."/>
            <person name="Kim E."/>
        </authorList>
    </citation>
    <scope>NUCLEOTIDE SEQUENCE [LARGE SCALE GENOMIC DNA]</scope>
    <source>
        <strain evidence="9 10">PLY_AMNH</strain>
    </source>
</reference>
<feature type="compositionally biased region" description="Acidic residues" evidence="8">
    <location>
        <begin position="251"/>
        <end position="292"/>
    </location>
</feature>
<proteinExistence type="inferred from homology"/>
<keyword evidence="6" id="KW-0687">Ribonucleoprotein</keyword>
<dbReference type="PANTHER" id="PTHR12810">
    <property type="entry name" value="MITOCHONDRIAL 28S RIBOSOMAL PROTEIN S29"/>
    <property type="match status" value="1"/>
</dbReference>
<evidence type="ECO:0000256" key="1">
    <source>
        <dbReference type="ARBA" id="ARBA00004173"/>
    </source>
</evidence>
<keyword evidence="5" id="KW-0496">Mitochondrion</keyword>
<dbReference type="SUPFAM" id="SSF52540">
    <property type="entry name" value="P-loop containing nucleoside triphosphate hydrolases"/>
    <property type="match status" value="2"/>
</dbReference>
<evidence type="ECO:0000313" key="9">
    <source>
        <dbReference type="EMBL" id="KAK3256666.1"/>
    </source>
</evidence>
<organism evidence="9 10">
    <name type="scientific">Cymbomonas tetramitiformis</name>
    <dbReference type="NCBI Taxonomy" id="36881"/>
    <lineage>
        <taxon>Eukaryota</taxon>
        <taxon>Viridiplantae</taxon>
        <taxon>Chlorophyta</taxon>
        <taxon>Pyramimonadophyceae</taxon>
        <taxon>Pyramimonadales</taxon>
        <taxon>Pyramimonadaceae</taxon>
        <taxon>Cymbomonas</taxon>
    </lineage>
</organism>
<feature type="region of interest" description="Disordered" evidence="8">
    <location>
        <begin position="38"/>
        <end position="57"/>
    </location>
</feature>
<keyword evidence="4" id="KW-0689">Ribosomal protein</keyword>
<evidence type="ECO:0000256" key="5">
    <source>
        <dbReference type="ARBA" id="ARBA00023128"/>
    </source>
</evidence>
<evidence type="ECO:0000256" key="4">
    <source>
        <dbReference type="ARBA" id="ARBA00022980"/>
    </source>
</evidence>
<feature type="compositionally biased region" description="Polar residues" evidence="8">
    <location>
        <begin position="41"/>
        <end position="57"/>
    </location>
</feature>
<evidence type="ECO:0000256" key="7">
    <source>
        <dbReference type="ARBA" id="ARBA00035140"/>
    </source>
</evidence>
<evidence type="ECO:0000313" key="10">
    <source>
        <dbReference type="Proteomes" id="UP001190700"/>
    </source>
</evidence>
<feature type="region of interest" description="Disordered" evidence="8">
    <location>
        <begin position="72"/>
        <end position="101"/>
    </location>
</feature>
<dbReference type="GO" id="GO:0005763">
    <property type="term" value="C:mitochondrial small ribosomal subunit"/>
    <property type="evidence" value="ECO:0007669"/>
    <property type="project" value="TreeGrafter"/>
</dbReference>
<accession>A0AAE0KQ32</accession>
<dbReference type="EMBL" id="LGRX02021441">
    <property type="protein sequence ID" value="KAK3256666.1"/>
    <property type="molecule type" value="Genomic_DNA"/>
</dbReference>
<dbReference type="GO" id="GO:0003735">
    <property type="term" value="F:structural constituent of ribosome"/>
    <property type="evidence" value="ECO:0007669"/>
    <property type="project" value="TreeGrafter"/>
</dbReference>
<protein>
    <recommendedName>
        <fullName evidence="7">Small ribosomal subunit protein mS29</fullName>
    </recommendedName>
</protein>
<dbReference type="InterPro" id="IPR027417">
    <property type="entry name" value="P-loop_NTPase"/>
</dbReference>
<keyword evidence="10" id="KW-1185">Reference proteome</keyword>
<keyword evidence="3" id="KW-0809">Transit peptide</keyword>
<dbReference type="InterPro" id="IPR019368">
    <property type="entry name" value="Ribosomal_mS29"/>
</dbReference>
<comment type="similarity">
    <text evidence="2">Belongs to the mitochondrion-specific ribosomal protein mS29 family.</text>
</comment>
<evidence type="ECO:0000256" key="2">
    <source>
        <dbReference type="ARBA" id="ARBA00009863"/>
    </source>
</evidence>
<name>A0AAE0KQ32_9CHLO</name>
<dbReference type="AlphaFoldDB" id="A0AAE0KQ32"/>
<gene>
    <name evidence="9" type="ORF">CYMTET_34211</name>
</gene>
<dbReference type="Proteomes" id="UP001190700">
    <property type="component" value="Unassembled WGS sequence"/>
</dbReference>
<feature type="compositionally biased region" description="Basic and acidic residues" evidence="8">
    <location>
        <begin position="72"/>
        <end position="87"/>
    </location>
</feature>
<dbReference type="PANTHER" id="PTHR12810:SF0">
    <property type="entry name" value="SMALL RIBOSOMAL SUBUNIT PROTEIN MS29"/>
    <property type="match status" value="1"/>
</dbReference>
<sequence length="658" mass="73733">MFALRRFSFLRPPKFDRCVESLREQFIQQTAVRNLGGVSGTSGELFSSTQCPQQQGYRRNSMSLILSRALSDDRGGVNDDSSPKDGESSPPAAGIMKEGRDPAEKIIWIPENEEDKEAFKQNSAPGDEMYDRGSWRLFSDSEGDVYEILTPDDPFPGEENLYVHSYDHGAKTNIAEMDDKGVLIHLPAERLEEFSEETDNVVVDPEHNFGSIRIKLDDITGIELASGEQIEDREQIIEYLKREVFAAPLLESDDEENEDSESDEENEDSESDEENEDSESDESDEEVDEEVDEDWMFEDTEETEEDILALENLQEEDLESYVPPSFRCSTDDITKLDVKDVGKLYNVSGVTERQYIPEGCGGLRAEFEATEVRRLLLRENFLRLIQLDLVPEGKPAKKPILLQGPLGAGKSILLSQVVHWARASGWLVMYLPNAPHLLSNSSFVKNEATGMWDTPDTVYDLLQDFQKAHGELLDELESSGGASTLGALVEDALQLAAPGQTKPPPADQVVDACLNVIEEVEKVTKVPTLICMDSYNSLFGGSEFYEPMENHRRQIPAAELRLVAKLRDMSSGMANGTRVAATSMSARVPEKIPLLNVPQDARRRVRTFNYDEADKYLAHIRFASVNPEVLDDEEVLHLHFLSGGRPKQLRLLSSELGQ</sequence>
<comment type="subcellular location">
    <subcellularLocation>
        <location evidence="1">Mitochondrion</location>
    </subcellularLocation>
</comment>
<feature type="region of interest" description="Disordered" evidence="8">
    <location>
        <begin position="248"/>
        <end position="292"/>
    </location>
</feature>
<dbReference type="Pfam" id="PF10236">
    <property type="entry name" value="DAP3"/>
    <property type="match status" value="1"/>
</dbReference>
<comment type="caution">
    <text evidence="9">The sequence shown here is derived from an EMBL/GenBank/DDBJ whole genome shotgun (WGS) entry which is preliminary data.</text>
</comment>